<name>A0AAV4DB45_9GAST</name>
<comment type="caution">
    <text evidence="3">The sequence shown here is derived from an EMBL/GenBank/DDBJ whole genome shotgun (WGS) entry which is preliminary data.</text>
</comment>
<accession>A0AAV4DB45</accession>
<feature type="compositionally biased region" description="Basic and acidic residues" evidence="1">
    <location>
        <begin position="225"/>
        <end position="235"/>
    </location>
</feature>
<feature type="compositionally biased region" description="Basic and acidic residues" evidence="1">
    <location>
        <begin position="281"/>
        <end position="299"/>
    </location>
</feature>
<dbReference type="AlphaFoldDB" id="A0AAV4DB45"/>
<feature type="domain" description="YTH" evidence="2">
    <location>
        <begin position="68"/>
        <end position="205"/>
    </location>
</feature>
<feature type="compositionally biased region" description="Basic and acidic residues" evidence="1">
    <location>
        <begin position="430"/>
        <end position="472"/>
    </location>
</feature>
<dbReference type="GO" id="GO:0003729">
    <property type="term" value="F:mRNA binding"/>
    <property type="evidence" value="ECO:0007669"/>
    <property type="project" value="TreeGrafter"/>
</dbReference>
<feature type="non-terminal residue" evidence="3">
    <location>
        <position position="1"/>
    </location>
</feature>
<evidence type="ECO:0000256" key="1">
    <source>
        <dbReference type="SAM" id="MobiDB-lite"/>
    </source>
</evidence>
<dbReference type="GO" id="GO:0005654">
    <property type="term" value="C:nucleoplasm"/>
    <property type="evidence" value="ECO:0007669"/>
    <property type="project" value="TreeGrafter"/>
</dbReference>
<dbReference type="GO" id="GO:0000398">
    <property type="term" value="P:mRNA splicing, via spliceosome"/>
    <property type="evidence" value="ECO:0007669"/>
    <property type="project" value="TreeGrafter"/>
</dbReference>
<feature type="compositionally biased region" description="Basic and acidic residues" evidence="1">
    <location>
        <begin position="394"/>
        <end position="421"/>
    </location>
</feature>
<feature type="compositionally biased region" description="Basic and acidic residues" evidence="1">
    <location>
        <begin position="374"/>
        <end position="385"/>
    </location>
</feature>
<protein>
    <submittedName>
        <fullName evidence="3">Yth domain-containing protein 1</fullName>
    </submittedName>
</protein>
<feature type="compositionally biased region" description="Low complexity" evidence="1">
    <location>
        <begin position="361"/>
        <end position="373"/>
    </location>
</feature>
<reference evidence="3 4" key="1">
    <citation type="journal article" date="2021" name="Elife">
        <title>Chloroplast acquisition without the gene transfer in kleptoplastic sea slugs, Plakobranchus ocellatus.</title>
        <authorList>
            <person name="Maeda T."/>
            <person name="Takahashi S."/>
            <person name="Yoshida T."/>
            <person name="Shimamura S."/>
            <person name="Takaki Y."/>
            <person name="Nagai Y."/>
            <person name="Toyoda A."/>
            <person name="Suzuki Y."/>
            <person name="Arimoto A."/>
            <person name="Ishii H."/>
            <person name="Satoh N."/>
            <person name="Nishiyama T."/>
            <person name="Hasebe M."/>
            <person name="Maruyama T."/>
            <person name="Minagawa J."/>
            <person name="Obokata J."/>
            <person name="Shigenobu S."/>
        </authorList>
    </citation>
    <scope>NUCLEOTIDE SEQUENCE [LARGE SCALE GENOMIC DNA]</scope>
</reference>
<dbReference type="EMBL" id="BLXT01007690">
    <property type="protein sequence ID" value="GFO41433.1"/>
    <property type="molecule type" value="Genomic_DNA"/>
</dbReference>
<keyword evidence="4" id="KW-1185">Reference proteome</keyword>
<feature type="compositionally biased region" description="Basic and acidic residues" evidence="1">
    <location>
        <begin position="15"/>
        <end position="34"/>
    </location>
</feature>
<evidence type="ECO:0000259" key="2">
    <source>
        <dbReference type="PROSITE" id="PS50882"/>
    </source>
</evidence>
<feature type="compositionally biased region" description="Pro residues" evidence="1">
    <location>
        <begin position="248"/>
        <end position="258"/>
    </location>
</feature>
<evidence type="ECO:0000313" key="3">
    <source>
        <dbReference type="EMBL" id="GFO41433.1"/>
    </source>
</evidence>
<organism evidence="3 4">
    <name type="scientific">Plakobranchus ocellatus</name>
    <dbReference type="NCBI Taxonomy" id="259542"/>
    <lineage>
        <taxon>Eukaryota</taxon>
        <taxon>Metazoa</taxon>
        <taxon>Spiralia</taxon>
        <taxon>Lophotrochozoa</taxon>
        <taxon>Mollusca</taxon>
        <taxon>Gastropoda</taxon>
        <taxon>Heterobranchia</taxon>
        <taxon>Euthyneura</taxon>
        <taxon>Panpulmonata</taxon>
        <taxon>Sacoglossa</taxon>
        <taxon>Placobranchoidea</taxon>
        <taxon>Plakobranchidae</taxon>
        <taxon>Plakobranchus</taxon>
    </lineage>
</organism>
<dbReference type="InterPro" id="IPR045168">
    <property type="entry name" value="YTH_prot"/>
</dbReference>
<gene>
    <name evidence="3" type="ORF">PoB_006793800</name>
</gene>
<dbReference type="PANTHER" id="PTHR12357">
    <property type="entry name" value="YTH YT521-B HOMOLOGY DOMAIN-CONTAINING"/>
    <property type="match status" value="1"/>
</dbReference>
<feature type="region of interest" description="Disordered" evidence="1">
    <location>
        <begin position="220"/>
        <end position="472"/>
    </location>
</feature>
<proteinExistence type="predicted"/>
<dbReference type="InterPro" id="IPR007275">
    <property type="entry name" value="YTH_domain"/>
</dbReference>
<evidence type="ECO:0000313" key="4">
    <source>
        <dbReference type="Proteomes" id="UP000735302"/>
    </source>
</evidence>
<feature type="region of interest" description="Disordered" evidence="1">
    <location>
        <begin position="1"/>
        <end position="49"/>
    </location>
</feature>
<feature type="compositionally biased region" description="Basic and acidic residues" evidence="1">
    <location>
        <begin position="259"/>
        <end position="269"/>
    </location>
</feature>
<dbReference type="Pfam" id="PF04146">
    <property type="entry name" value="YTH"/>
    <property type="match status" value="1"/>
</dbReference>
<dbReference type="PANTHER" id="PTHR12357:SF3">
    <property type="entry name" value="YTH DOMAIN-CONTAINING PROTEIN 1"/>
    <property type="match status" value="1"/>
</dbReference>
<dbReference type="PROSITE" id="PS50882">
    <property type="entry name" value="YTH"/>
    <property type="match status" value="1"/>
</dbReference>
<sequence>SKSKNKSLRAISPIEWDRKDENSKPKDKPEKDSFSEQTDELGSKSQKDGIRDEDKEYWSRLKYLMRGARFFLVKSNNHENVALAKAKGVWSTPPQNEAKFNQAYRDCDNVILIFSVKESGKFQGFARLSAQSTRDHPPIRWVLPPGMTSKALSGVFKLDWISRRDLEFTKTNHLFNSWNDNKRVKIGRDGQEIEPRCGESLCKLFPSDDNLDISDIVRSARKSQMKSERDTRERSSQGGPPPPHRRAPPQPMGGPPPEFTRRRPYREEYYESSPRAKRSRGNYDRESYYEKDRRMDSSRSQRYNGSYSDYMRDFSHRPPPPPHPMAQFGPPPSFYNQGSYGGPQFDRPPRGYHPMAHGDYSVSQHSSEASSSKRSYERDVDDFLRRTSQSIKPRSREDSHSRRGGERERERDRDRERDFHHPQFHMSHGGGDRSRERDRERERDHREIAGDRDYKRRDMDRERSARHNRERR</sequence>
<dbReference type="GO" id="GO:1990247">
    <property type="term" value="F:N6-methyladenosine-containing RNA reader activity"/>
    <property type="evidence" value="ECO:0007669"/>
    <property type="project" value="TreeGrafter"/>
</dbReference>
<dbReference type="CDD" id="cd21134">
    <property type="entry name" value="YTH"/>
    <property type="match status" value="1"/>
</dbReference>
<dbReference type="Proteomes" id="UP000735302">
    <property type="component" value="Unassembled WGS sequence"/>
</dbReference>
<feature type="compositionally biased region" description="Pro residues" evidence="1">
    <location>
        <begin position="317"/>
        <end position="333"/>
    </location>
</feature>
<dbReference type="GO" id="GO:0000381">
    <property type="term" value="P:regulation of alternative mRNA splicing, via spliceosome"/>
    <property type="evidence" value="ECO:0007669"/>
    <property type="project" value="TreeGrafter"/>
</dbReference>
<dbReference type="Gene3D" id="3.10.590.10">
    <property type="entry name" value="ph1033 like domains"/>
    <property type="match status" value="1"/>
</dbReference>